<name>A0A0C3IN37_PISTI</name>
<organism evidence="2 3">
    <name type="scientific">Pisolithus tinctorius Marx 270</name>
    <dbReference type="NCBI Taxonomy" id="870435"/>
    <lineage>
        <taxon>Eukaryota</taxon>
        <taxon>Fungi</taxon>
        <taxon>Dikarya</taxon>
        <taxon>Basidiomycota</taxon>
        <taxon>Agaricomycotina</taxon>
        <taxon>Agaricomycetes</taxon>
        <taxon>Agaricomycetidae</taxon>
        <taxon>Boletales</taxon>
        <taxon>Sclerodermatineae</taxon>
        <taxon>Pisolithaceae</taxon>
        <taxon>Pisolithus</taxon>
    </lineage>
</organism>
<evidence type="ECO:0000313" key="3">
    <source>
        <dbReference type="Proteomes" id="UP000054217"/>
    </source>
</evidence>
<sequence>MMSGFALYHAGTLGSAAGTRRCYRVRQHLRPLDEGLGKSTDNGEDSSSERRFYRSHD</sequence>
<dbReference type="HOGENOM" id="CLU_2997452_0_0_1"/>
<gene>
    <name evidence="2" type="ORF">M404DRAFT_1005467</name>
</gene>
<reference evidence="2 3" key="1">
    <citation type="submission" date="2014-04" db="EMBL/GenBank/DDBJ databases">
        <authorList>
            <consortium name="DOE Joint Genome Institute"/>
            <person name="Kuo A."/>
            <person name="Kohler A."/>
            <person name="Costa M.D."/>
            <person name="Nagy L.G."/>
            <person name="Floudas D."/>
            <person name="Copeland A."/>
            <person name="Barry K.W."/>
            <person name="Cichocki N."/>
            <person name="Veneault-Fourrey C."/>
            <person name="LaButti K."/>
            <person name="Lindquist E.A."/>
            <person name="Lipzen A."/>
            <person name="Lundell T."/>
            <person name="Morin E."/>
            <person name="Murat C."/>
            <person name="Sun H."/>
            <person name="Tunlid A."/>
            <person name="Henrissat B."/>
            <person name="Grigoriev I.V."/>
            <person name="Hibbett D.S."/>
            <person name="Martin F."/>
            <person name="Nordberg H.P."/>
            <person name="Cantor M.N."/>
            <person name="Hua S.X."/>
        </authorList>
    </citation>
    <scope>NUCLEOTIDE SEQUENCE [LARGE SCALE GENOMIC DNA]</scope>
    <source>
        <strain evidence="2 3">Marx 270</strain>
    </source>
</reference>
<reference evidence="3" key="2">
    <citation type="submission" date="2015-01" db="EMBL/GenBank/DDBJ databases">
        <title>Evolutionary Origins and Diversification of the Mycorrhizal Mutualists.</title>
        <authorList>
            <consortium name="DOE Joint Genome Institute"/>
            <consortium name="Mycorrhizal Genomics Consortium"/>
            <person name="Kohler A."/>
            <person name="Kuo A."/>
            <person name="Nagy L.G."/>
            <person name="Floudas D."/>
            <person name="Copeland A."/>
            <person name="Barry K.W."/>
            <person name="Cichocki N."/>
            <person name="Veneault-Fourrey C."/>
            <person name="LaButti K."/>
            <person name="Lindquist E.A."/>
            <person name="Lipzen A."/>
            <person name="Lundell T."/>
            <person name="Morin E."/>
            <person name="Murat C."/>
            <person name="Riley R."/>
            <person name="Ohm R."/>
            <person name="Sun H."/>
            <person name="Tunlid A."/>
            <person name="Henrissat B."/>
            <person name="Grigoriev I.V."/>
            <person name="Hibbett D.S."/>
            <person name="Martin F."/>
        </authorList>
    </citation>
    <scope>NUCLEOTIDE SEQUENCE [LARGE SCALE GENOMIC DNA]</scope>
    <source>
        <strain evidence="3">Marx 270</strain>
    </source>
</reference>
<protein>
    <submittedName>
        <fullName evidence="2">Uncharacterized protein</fullName>
    </submittedName>
</protein>
<feature type="compositionally biased region" description="Basic and acidic residues" evidence="1">
    <location>
        <begin position="47"/>
        <end position="57"/>
    </location>
</feature>
<feature type="region of interest" description="Disordered" evidence="1">
    <location>
        <begin position="28"/>
        <end position="57"/>
    </location>
</feature>
<keyword evidence="3" id="KW-1185">Reference proteome</keyword>
<dbReference type="EMBL" id="KN832017">
    <property type="protein sequence ID" value="KIN98332.1"/>
    <property type="molecule type" value="Genomic_DNA"/>
</dbReference>
<dbReference type="InParanoid" id="A0A0C3IN37"/>
<dbReference type="AlphaFoldDB" id="A0A0C3IN37"/>
<evidence type="ECO:0000313" key="2">
    <source>
        <dbReference type="EMBL" id="KIN98332.1"/>
    </source>
</evidence>
<dbReference type="Proteomes" id="UP000054217">
    <property type="component" value="Unassembled WGS sequence"/>
</dbReference>
<proteinExistence type="predicted"/>
<accession>A0A0C3IN37</accession>
<evidence type="ECO:0000256" key="1">
    <source>
        <dbReference type="SAM" id="MobiDB-lite"/>
    </source>
</evidence>